<keyword evidence="5" id="KW-0862">Zinc</keyword>
<dbReference type="SMART" id="SM00744">
    <property type="entry name" value="RINGv"/>
    <property type="match status" value="1"/>
</dbReference>
<keyword evidence="2" id="KW-0812">Transmembrane</keyword>
<accession>A0A4S8LCG1</accession>
<dbReference type="SUPFAM" id="SSF57850">
    <property type="entry name" value="RING/U-box"/>
    <property type="match status" value="1"/>
</dbReference>
<keyword evidence="6" id="KW-1133">Transmembrane helix</keyword>
<dbReference type="Gene3D" id="3.30.40.10">
    <property type="entry name" value="Zinc/RING finger domain, C3HC4 (zinc finger)"/>
    <property type="match status" value="1"/>
</dbReference>
<dbReference type="OrthoDB" id="5817083at2759"/>
<dbReference type="InterPro" id="IPR013083">
    <property type="entry name" value="Znf_RING/FYVE/PHD"/>
</dbReference>
<evidence type="ECO:0000313" key="10">
    <source>
        <dbReference type="EMBL" id="THU86544.1"/>
    </source>
</evidence>
<keyword evidence="4" id="KW-0863">Zinc-finger</keyword>
<dbReference type="InterPro" id="IPR011016">
    <property type="entry name" value="Znf_RING-CH"/>
</dbReference>
<proteinExistence type="predicted"/>
<feature type="compositionally biased region" description="Basic and acidic residues" evidence="8">
    <location>
        <begin position="289"/>
        <end position="307"/>
    </location>
</feature>
<sequence length="473" mass="53898">MNSGVVAQKQAPTIDDLRVKTCYICLDEENYDDPPSTKSKDWVHPCKCTLIAHQSCLMKSLSRKRKFELKCPQCKFHYQVERNKNLTLACVLFDIGDRIVSLAGTVVFIVGAGSILGMAVSGVFGAGTAYGSWAVRQYFGDELFDMLLTEDVSNWPTRYFILFPLLSLRTMSRSMTGYGTFTPMFLWWPSMPPASVRQRLVEDSHHIQNVSLSSTRPLARLSTWPPSLWRFGWLVFASNMIYSRVFSRFSHWVLGAKPEPPQPRRGILNILTFGFLGRRGQRNQENPADEARARNQDQDREEENPPAREEIPFNLLEALTKVGELSVFLGLAKPLVAKSMGQLLYLASLRSKTLRNLLGIRQVTPVQMLMSSVPSPKLVPDLIDPELNNTWYWRYFTEQAVDNIDPVWIRNSFGLGLFVAVKDLLHLFHLWVTKRELASRRLKSRPFDNVDPAQLDLIQRPMTENNPDSTNAV</sequence>
<evidence type="ECO:0000259" key="9">
    <source>
        <dbReference type="PROSITE" id="PS51292"/>
    </source>
</evidence>
<protein>
    <recommendedName>
        <fullName evidence="9">RING-CH-type domain-containing protein</fullName>
    </recommendedName>
</protein>
<dbReference type="GO" id="GO:0016020">
    <property type="term" value="C:membrane"/>
    <property type="evidence" value="ECO:0007669"/>
    <property type="project" value="UniProtKB-SubCell"/>
</dbReference>
<evidence type="ECO:0000256" key="8">
    <source>
        <dbReference type="SAM" id="MobiDB-lite"/>
    </source>
</evidence>
<evidence type="ECO:0000256" key="2">
    <source>
        <dbReference type="ARBA" id="ARBA00022692"/>
    </source>
</evidence>
<organism evidence="10 11">
    <name type="scientific">Dendrothele bispora (strain CBS 962.96)</name>
    <dbReference type="NCBI Taxonomy" id="1314807"/>
    <lineage>
        <taxon>Eukaryota</taxon>
        <taxon>Fungi</taxon>
        <taxon>Dikarya</taxon>
        <taxon>Basidiomycota</taxon>
        <taxon>Agaricomycotina</taxon>
        <taxon>Agaricomycetes</taxon>
        <taxon>Agaricomycetidae</taxon>
        <taxon>Agaricales</taxon>
        <taxon>Agaricales incertae sedis</taxon>
        <taxon>Dendrothele</taxon>
    </lineage>
</organism>
<feature type="domain" description="RING-CH-type" evidence="9">
    <location>
        <begin position="14"/>
        <end position="81"/>
    </location>
</feature>
<keyword evidence="11" id="KW-1185">Reference proteome</keyword>
<keyword evidence="7" id="KW-0472">Membrane</keyword>
<evidence type="ECO:0000256" key="7">
    <source>
        <dbReference type="ARBA" id="ARBA00023136"/>
    </source>
</evidence>
<dbReference type="EMBL" id="ML179492">
    <property type="protein sequence ID" value="THU86544.1"/>
    <property type="molecule type" value="Genomic_DNA"/>
</dbReference>
<dbReference type="Proteomes" id="UP000297245">
    <property type="component" value="Unassembled WGS sequence"/>
</dbReference>
<dbReference type="PROSITE" id="PS51292">
    <property type="entry name" value="ZF_RING_CH"/>
    <property type="match status" value="1"/>
</dbReference>
<feature type="region of interest" description="Disordered" evidence="8">
    <location>
        <begin position="280"/>
        <end position="307"/>
    </location>
</feature>
<keyword evidence="3" id="KW-0479">Metal-binding</keyword>
<evidence type="ECO:0000256" key="5">
    <source>
        <dbReference type="ARBA" id="ARBA00022833"/>
    </source>
</evidence>
<evidence type="ECO:0000256" key="6">
    <source>
        <dbReference type="ARBA" id="ARBA00022989"/>
    </source>
</evidence>
<name>A0A4S8LCG1_DENBC</name>
<comment type="subcellular location">
    <subcellularLocation>
        <location evidence="1">Membrane</location>
        <topology evidence="1">Multi-pass membrane protein</topology>
    </subcellularLocation>
</comment>
<evidence type="ECO:0000256" key="3">
    <source>
        <dbReference type="ARBA" id="ARBA00022723"/>
    </source>
</evidence>
<dbReference type="PANTHER" id="PTHR46283">
    <property type="entry name" value="E3 UBIQUITIN-PROTEIN LIGASE MARCH5"/>
    <property type="match status" value="1"/>
</dbReference>
<evidence type="ECO:0000313" key="11">
    <source>
        <dbReference type="Proteomes" id="UP000297245"/>
    </source>
</evidence>
<evidence type="ECO:0000256" key="1">
    <source>
        <dbReference type="ARBA" id="ARBA00004141"/>
    </source>
</evidence>
<dbReference type="GO" id="GO:0008270">
    <property type="term" value="F:zinc ion binding"/>
    <property type="evidence" value="ECO:0007669"/>
    <property type="project" value="UniProtKB-KW"/>
</dbReference>
<evidence type="ECO:0000256" key="4">
    <source>
        <dbReference type="ARBA" id="ARBA00022771"/>
    </source>
</evidence>
<gene>
    <name evidence="10" type="ORF">K435DRAFT_363268</name>
</gene>
<dbReference type="AlphaFoldDB" id="A0A4S8LCG1"/>
<reference evidence="10 11" key="1">
    <citation type="journal article" date="2019" name="Nat. Ecol. Evol.">
        <title>Megaphylogeny resolves global patterns of mushroom evolution.</title>
        <authorList>
            <person name="Varga T."/>
            <person name="Krizsan K."/>
            <person name="Foldi C."/>
            <person name="Dima B."/>
            <person name="Sanchez-Garcia M."/>
            <person name="Sanchez-Ramirez S."/>
            <person name="Szollosi G.J."/>
            <person name="Szarkandi J.G."/>
            <person name="Papp V."/>
            <person name="Albert L."/>
            <person name="Andreopoulos W."/>
            <person name="Angelini C."/>
            <person name="Antonin V."/>
            <person name="Barry K.W."/>
            <person name="Bougher N.L."/>
            <person name="Buchanan P."/>
            <person name="Buyck B."/>
            <person name="Bense V."/>
            <person name="Catcheside P."/>
            <person name="Chovatia M."/>
            <person name="Cooper J."/>
            <person name="Damon W."/>
            <person name="Desjardin D."/>
            <person name="Finy P."/>
            <person name="Geml J."/>
            <person name="Haridas S."/>
            <person name="Hughes K."/>
            <person name="Justo A."/>
            <person name="Karasinski D."/>
            <person name="Kautmanova I."/>
            <person name="Kiss B."/>
            <person name="Kocsube S."/>
            <person name="Kotiranta H."/>
            <person name="LaButti K.M."/>
            <person name="Lechner B.E."/>
            <person name="Liimatainen K."/>
            <person name="Lipzen A."/>
            <person name="Lukacs Z."/>
            <person name="Mihaltcheva S."/>
            <person name="Morgado L.N."/>
            <person name="Niskanen T."/>
            <person name="Noordeloos M.E."/>
            <person name="Ohm R.A."/>
            <person name="Ortiz-Santana B."/>
            <person name="Ovrebo C."/>
            <person name="Racz N."/>
            <person name="Riley R."/>
            <person name="Savchenko A."/>
            <person name="Shiryaev A."/>
            <person name="Soop K."/>
            <person name="Spirin V."/>
            <person name="Szebenyi C."/>
            <person name="Tomsovsky M."/>
            <person name="Tulloss R.E."/>
            <person name="Uehling J."/>
            <person name="Grigoriev I.V."/>
            <person name="Vagvolgyi C."/>
            <person name="Papp T."/>
            <person name="Martin F.M."/>
            <person name="Miettinen O."/>
            <person name="Hibbett D.S."/>
            <person name="Nagy L.G."/>
        </authorList>
    </citation>
    <scope>NUCLEOTIDE SEQUENCE [LARGE SCALE GENOMIC DNA]</scope>
    <source>
        <strain evidence="10 11">CBS 962.96</strain>
    </source>
</reference>